<feature type="compositionally biased region" description="Basic and acidic residues" evidence="1">
    <location>
        <begin position="151"/>
        <end position="165"/>
    </location>
</feature>
<dbReference type="AlphaFoldDB" id="A0A9B0M241"/>
<reference evidence="3" key="1">
    <citation type="submission" date="2025-08" db="UniProtKB">
        <authorList>
            <consortium name="RefSeq"/>
        </authorList>
    </citation>
    <scope>IDENTIFICATION</scope>
</reference>
<dbReference type="InterPro" id="IPR027822">
    <property type="entry name" value="DUF4641"/>
</dbReference>
<keyword evidence="2" id="KW-1185">Reference proteome</keyword>
<feature type="region of interest" description="Disordered" evidence="1">
    <location>
        <begin position="28"/>
        <end position="56"/>
    </location>
</feature>
<feature type="compositionally biased region" description="Low complexity" evidence="1">
    <location>
        <begin position="378"/>
        <end position="393"/>
    </location>
</feature>
<name>A0A9B0M241_ODORO</name>
<evidence type="ECO:0000256" key="1">
    <source>
        <dbReference type="SAM" id="MobiDB-lite"/>
    </source>
</evidence>
<evidence type="ECO:0000313" key="3">
    <source>
        <dbReference type="RefSeq" id="XP_004413744.1"/>
    </source>
</evidence>
<feature type="region of interest" description="Disordered" evidence="1">
    <location>
        <begin position="86"/>
        <end position="213"/>
    </location>
</feature>
<proteinExistence type="predicted"/>
<dbReference type="RefSeq" id="XP_004413744.1">
    <property type="nucleotide sequence ID" value="XM_004413687.1"/>
</dbReference>
<feature type="compositionally biased region" description="Low complexity" evidence="1">
    <location>
        <begin position="533"/>
        <end position="543"/>
    </location>
</feature>
<feature type="region of interest" description="Disordered" evidence="1">
    <location>
        <begin position="230"/>
        <end position="286"/>
    </location>
</feature>
<feature type="region of interest" description="Disordered" evidence="1">
    <location>
        <begin position="353"/>
        <end position="436"/>
    </location>
</feature>
<accession>A0A9B0M241</accession>
<feature type="region of interest" description="Disordered" evidence="1">
    <location>
        <begin position="452"/>
        <end position="544"/>
    </location>
</feature>
<dbReference type="PANTHER" id="PTHR31866">
    <property type="entry name" value="GENE 4779-RELATED"/>
    <property type="match status" value="1"/>
</dbReference>
<protein>
    <submittedName>
        <fullName evidence="3">Uncharacterized protein CXorf49 homolog</fullName>
    </submittedName>
</protein>
<feature type="compositionally biased region" description="Basic and acidic residues" evidence="1">
    <location>
        <begin position="106"/>
        <end position="121"/>
    </location>
</feature>
<dbReference type="Pfam" id="PF15483">
    <property type="entry name" value="DUF4641"/>
    <property type="match status" value="2"/>
</dbReference>
<evidence type="ECO:0000313" key="2">
    <source>
        <dbReference type="Proteomes" id="UP000245340"/>
    </source>
</evidence>
<dbReference type="Proteomes" id="UP000245340">
    <property type="component" value="Unplaced"/>
</dbReference>
<sequence>MKRPRRRRQKRAQSRALFEAISCGAGGDRLRRQEASRLPSHVARQSPRASPLSPLACRARTRAIGSLEPGLRGVAGMSAPDEVSAWRVGLGPEGGGQASVRPAGRRAPERGLDLGRPRSGEGEGEGGFPDAEGFESEREVMEAGGPVPWGREGRPGSPADDKGDALDYASHLADESAADTEQQLTDRDARGLRRNPSPQSGAVEASGGWAGLEAGPRVRGALALGRVESRPPSAAPLHVGGPEGGWAWGNPKRGAKGRSTVRVDRQRPPATEGPGGLPSDPESSDEFSEIQLMRVSIYSKEGGPAKLSSPEDPGDTARHANFHVREKFLHVRGPFLTSAARGFTSVVERQAVGELDVSSSKKMPSVAWGKGESRPSYQGAAAVAAAAGGPPQATSRSKAAQEKKCLGGASKVAPGKSFPSWGQRASAAPLEPATFPPISGVPLLGRSERYSLVPLGPKQSKHAGAAGKKSVARRTREAEVAAAAGEGSDSNRDAVLPKGQALAVLPLWESPSQSPSPRGATFKGDQEPPGQPARPGRQQEPPAGAQGCLRCLVLQREIDDLKEQLAAMRSLADKGQSL</sequence>
<gene>
    <name evidence="3" type="primary">LOC101369875</name>
</gene>
<organism evidence="2 3">
    <name type="scientific">Odobenus rosmarus divergens</name>
    <name type="common">Pacific walrus</name>
    <dbReference type="NCBI Taxonomy" id="9708"/>
    <lineage>
        <taxon>Eukaryota</taxon>
        <taxon>Metazoa</taxon>
        <taxon>Chordata</taxon>
        <taxon>Craniata</taxon>
        <taxon>Vertebrata</taxon>
        <taxon>Euteleostomi</taxon>
        <taxon>Mammalia</taxon>
        <taxon>Eutheria</taxon>
        <taxon>Laurasiatheria</taxon>
        <taxon>Carnivora</taxon>
        <taxon>Caniformia</taxon>
        <taxon>Pinnipedia</taxon>
        <taxon>Odobenidae</taxon>
        <taxon>Odobenus</taxon>
    </lineage>
</organism>
<dbReference type="PANTHER" id="PTHR31866:SF1">
    <property type="entry name" value="GENE 4779-RELATED"/>
    <property type="match status" value="1"/>
</dbReference>